<comment type="caution">
    <text evidence="2">The sequence shown here is derived from an EMBL/GenBank/DDBJ whole genome shotgun (WGS) entry which is preliminary data.</text>
</comment>
<gene>
    <name evidence="2" type="ORF">MTCD1_03222</name>
</gene>
<evidence type="ECO:0000256" key="1">
    <source>
        <dbReference type="SAM" id="MobiDB-lite"/>
    </source>
</evidence>
<dbReference type="RefSeq" id="WP_057180446.1">
    <property type="nucleotide sequence ID" value="NZ_BDQM01000038.1"/>
</dbReference>
<protein>
    <submittedName>
        <fullName evidence="2">Uncharacterized protein</fullName>
    </submittedName>
</protein>
<evidence type="ECO:0000313" key="3">
    <source>
        <dbReference type="Proteomes" id="UP000197068"/>
    </source>
</evidence>
<keyword evidence="3" id="KW-1185">Reference proteome</keyword>
<feature type="compositionally biased region" description="Polar residues" evidence="1">
    <location>
        <begin position="1"/>
        <end position="23"/>
    </location>
</feature>
<organism evidence="2 3">
    <name type="scientific">Colwellia marinimaniae</name>
    <dbReference type="NCBI Taxonomy" id="1513592"/>
    <lineage>
        <taxon>Bacteria</taxon>
        <taxon>Pseudomonadati</taxon>
        <taxon>Pseudomonadota</taxon>
        <taxon>Gammaproteobacteria</taxon>
        <taxon>Alteromonadales</taxon>
        <taxon>Colwelliaceae</taxon>
        <taxon>Colwellia</taxon>
    </lineage>
</organism>
<accession>A0ABQ0MYZ9</accession>
<dbReference type="Proteomes" id="UP000197068">
    <property type="component" value="Unassembled WGS sequence"/>
</dbReference>
<proteinExistence type="predicted"/>
<reference evidence="2 3" key="1">
    <citation type="submission" date="2017-06" db="EMBL/GenBank/DDBJ databases">
        <title>Whole Genome Sequences of Colwellia marinimaniae MTCD1.</title>
        <authorList>
            <person name="Kusumoto H."/>
            <person name="Inoue M."/>
            <person name="Tanikawa K."/>
            <person name="Maeji H."/>
            <person name="Cameron J.H."/>
            <person name="Bartlett D.H."/>
        </authorList>
    </citation>
    <scope>NUCLEOTIDE SEQUENCE [LARGE SCALE GENOMIC DNA]</scope>
    <source>
        <strain evidence="2 3">MTCD1</strain>
    </source>
</reference>
<name>A0ABQ0MYZ9_9GAMM</name>
<dbReference type="EMBL" id="BDQM01000038">
    <property type="protein sequence ID" value="GAW97593.1"/>
    <property type="molecule type" value="Genomic_DNA"/>
</dbReference>
<feature type="region of interest" description="Disordered" evidence="1">
    <location>
        <begin position="1"/>
        <end position="48"/>
    </location>
</feature>
<sequence length="65" mass="7040">MIKNSDTSTQASMQAVAISTKQVESSDDLPMTDKSEQNKATLSADKVAKMQQVDLDSPSFILGYN</sequence>
<evidence type="ECO:0000313" key="2">
    <source>
        <dbReference type="EMBL" id="GAW97593.1"/>
    </source>
</evidence>